<organism evidence="2 3">
    <name type="scientific">Nephila pilipes</name>
    <name type="common">Giant wood spider</name>
    <name type="synonym">Nephila maculata</name>
    <dbReference type="NCBI Taxonomy" id="299642"/>
    <lineage>
        <taxon>Eukaryota</taxon>
        <taxon>Metazoa</taxon>
        <taxon>Ecdysozoa</taxon>
        <taxon>Arthropoda</taxon>
        <taxon>Chelicerata</taxon>
        <taxon>Arachnida</taxon>
        <taxon>Araneae</taxon>
        <taxon>Araneomorphae</taxon>
        <taxon>Entelegynae</taxon>
        <taxon>Araneoidea</taxon>
        <taxon>Nephilidae</taxon>
        <taxon>Nephila</taxon>
    </lineage>
</organism>
<dbReference type="FunFam" id="3.30.710.10:FF:000159">
    <property type="entry name" value="Speckle-type POZ protein B"/>
    <property type="match status" value="1"/>
</dbReference>
<dbReference type="SMART" id="SM00225">
    <property type="entry name" value="BTB"/>
    <property type="match status" value="1"/>
</dbReference>
<dbReference type="PROSITE" id="PS50097">
    <property type="entry name" value="BTB"/>
    <property type="match status" value="1"/>
</dbReference>
<dbReference type="OrthoDB" id="6437200at2759"/>
<dbReference type="PANTHER" id="PTHR24413">
    <property type="entry name" value="SPECKLE-TYPE POZ PROTEIN"/>
    <property type="match status" value="1"/>
</dbReference>
<dbReference type="Proteomes" id="UP000887013">
    <property type="component" value="Unassembled WGS sequence"/>
</dbReference>
<sequence length="222" mass="25104">MVSPNEETHGHVTVIEGSVTESEGSSIINASEFHSLKNLSEDIMILLHEASSFFADVVLKCESFSVPAHKCILSARSPVFSAMFKTDMRESRENSVDIDDINISVLRIMLVYIYTGDTDGLAMSNAYDLLFAADKYQLTRLKNTCSVFLANNANDENILNLFIFGHLHDHDLKNFAVKFISYEVETFSVLENSEEFKRLRKEEPDLVIELLISVIKAREEKL</sequence>
<comment type="caution">
    <text evidence="2">The sequence shown here is derived from an EMBL/GenBank/DDBJ whole genome shotgun (WGS) entry which is preliminary data.</text>
</comment>
<name>A0A8X6QUN5_NEPPI</name>
<reference evidence="2" key="1">
    <citation type="submission" date="2020-08" db="EMBL/GenBank/DDBJ databases">
        <title>Multicomponent nature underlies the extraordinary mechanical properties of spider dragline silk.</title>
        <authorList>
            <person name="Kono N."/>
            <person name="Nakamura H."/>
            <person name="Mori M."/>
            <person name="Yoshida Y."/>
            <person name="Ohtoshi R."/>
            <person name="Malay A.D."/>
            <person name="Moran D.A.P."/>
            <person name="Tomita M."/>
            <person name="Numata K."/>
            <person name="Arakawa K."/>
        </authorList>
    </citation>
    <scope>NUCLEOTIDE SEQUENCE</scope>
</reference>
<gene>
    <name evidence="2" type="primary">SPOP</name>
    <name evidence="2" type="ORF">NPIL_128031</name>
</gene>
<keyword evidence="3" id="KW-1185">Reference proteome</keyword>
<dbReference type="SUPFAM" id="SSF54695">
    <property type="entry name" value="POZ domain"/>
    <property type="match status" value="1"/>
</dbReference>
<feature type="domain" description="BTB" evidence="1">
    <location>
        <begin position="55"/>
        <end position="119"/>
    </location>
</feature>
<dbReference type="CDD" id="cd14733">
    <property type="entry name" value="BACK"/>
    <property type="match status" value="1"/>
</dbReference>
<dbReference type="AlphaFoldDB" id="A0A8X6QUN5"/>
<dbReference type="InterPro" id="IPR011333">
    <property type="entry name" value="SKP1/BTB/POZ_sf"/>
</dbReference>
<dbReference type="Gene3D" id="3.30.710.10">
    <property type="entry name" value="Potassium Channel Kv1.1, Chain A"/>
    <property type="match status" value="1"/>
</dbReference>
<protein>
    <submittedName>
        <fullName evidence="2">Speckle-type POZ protein</fullName>
    </submittedName>
</protein>
<accession>A0A8X6QUN5</accession>
<evidence type="ECO:0000313" key="3">
    <source>
        <dbReference type="Proteomes" id="UP000887013"/>
    </source>
</evidence>
<dbReference type="InterPro" id="IPR000210">
    <property type="entry name" value="BTB/POZ_dom"/>
</dbReference>
<evidence type="ECO:0000259" key="1">
    <source>
        <dbReference type="PROSITE" id="PS50097"/>
    </source>
</evidence>
<dbReference type="Pfam" id="PF00651">
    <property type="entry name" value="BTB"/>
    <property type="match status" value="1"/>
</dbReference>
<dbReference type="Gene3D" id="1.25.40.420">
    <property type="match status" value="1"/>
</dbReference>
<proteinExistence type="predicted"/>
<evidence type="ECO:0000313" key="2">
    <source>
        <dbReference type="EMBL" id="GFU37434.1"/>
    </source>
</evidence>
<dbReference type="EMBL" id="BMAW01131010">
    <property type="protein sequence ID" value="GFU37434.1"/>
    <property type="molecule type" value="Genomic_DNA"/>
</dbReference>